<evidence type="ECO:0000256" key="3">
    <source>
        <dbReference type="ARBA" id="ARBA00022603"/>
    </source>
</evidence>
<reference evidence="7 8" key="1">
    <citation type="submission" date="2024-08" db="EMBL/GenBank/DDBJ databases">
        <title>Clostridium lapicellarii sp. nov., and Clostridium renhuaiense sp. nov., two species isolated from the mud in a fermentation cellar used for producing sauce-flavour Chinese liquors.</title>
        <authorList>
            <person name="Yang F."/>
            <person name="Wang H."/>
            <person name="Chen L.Q."/>
            <person name="Zhou N."/>
            <person name="Lu J.J."/>
            <person name="Pu X.X."/>
            <person name="Wan B."/>
            <person name="Wang L."/>
            <person name="Liu S.J."/>
        </authorList>
    </citation>
    <scope>NUCLEOTIDE SEQUENCE [LARGE SCALE GENOMIC DNA]</scope>
    <source>
        <strain evidence="7 8">MT-113</strain>
    </source>
</reference>
<dbReference type="Gene3D" id="1.10.1020.10">
    <property type="entry name" value="Adenine-specific Methyltransferase, Domain 2"/>
    <property type="match status" value="1"/>
</dbReference>
<dbReference type="Proteomes" id="UP001565220">
    <property type="component" value="Unassembled WGS sequence"/>
</dbReference>
<dbReference type="SUPFAM" id="SSF53335">
    <property type="entry name" value="S-adenosyl-L-methionine-dependent methyltransferases"/>
    <property type="match status" value="1"/>
</dbReference>
<dbReference type="InterPro" id="IPR029063">
    <property type="entry name" value="SAM-dependent_MTases_sf"/>
</dbReference>
<comment type="similarity">
    <text evidence="1">Belongs to the N(4)/N(6)-methyltransferase family.</text>
</comment>
<gene>
    <name evidence="7" type="ORF">AB8S09_09490</name>
</gene>
<evidence type="ECO:0000256" key="6">
    <source>
        <dbReference type="ARBA" id="ARBA00047942"/>
    </source>
</evidence>
<dbReference type="Pfam" id="PF02086">
    <property type="entry name" value="MethyltransfD12"/>
    <property type="match status" value="1"/>
</dbReference>
<keyword evidence="5" id="KW-0949">S-adenosyl-L-methionine</keyword>
<dbReference type="GO" id="GO:0032259">
    <property type="term" value="P:methylation"/>
    <property type="evidence" value="ECO:0007669"/>
    <property type="project" value="UniProtKB-KW"/>
</dbReference>
<keyword evidence="3 7" id="KW-0489">Methyltransferase</keyword>
<dbReference type="PANTHER" id="PTHR30481">
    <property type="entry name" value="DNA ADENINE METHYLASE"/>
    <property type="match status" value="1"/>
</dbReference>
<dbReference type="InterPro" id="IPR012327">
    <property type="entry name" value="MeTrfase_D12"/>
</dbReference>
<sequence length="307" mass="36042">MENENFNIKPFLKWAGGKTQLLNEIIAELPQNVRQLKKYVEPFVGAGAVFFYFLENDYFEYYIINDINFKLINLYEIIRDRPGDLIFEVQRLRSEYLKLDIEGKEKLFYEIRSKFNNGCSSIESASYFIFLNKTCFNGLYRENSKGNFNVPFGKYENPSFFNEIQLMEISRLLNLKNKDGKFKVKILNGDFDELNEYIDGSTFVYFDPPYRPVTVGGFTSYSRSSFNDKSQILLRDFYKLMDVKGAKLMLSNSDPKNLDESDTFFDDLYSDFNIKRVYAKRNINSTGSKRGKITELLITNYKEVKAR</sequence>
<dbReference type="InterPro" id="IPR023095">
    <property type="entry name" value="Ade_MeTrfase_dom_2"/>
</dbReference>
<evidence type="ECO:0000313" key="7">
    <source>
        <dbReference type="EMBL" id="MEY8763868.1"/>
    </source>
</evidence>
<comment type="catalytic activity">
    <reaction evidence="6">
        <text>a 2'-deoxyadenosine in DNA + S-adenosyl-L-methionine = an N(6)-methyl-2'-deoxyadenosine in DNA + S-adenosyl-L-homocysteine + H(+)</text>
        <dbReference type="Rhea" id="RHEA:15197"/>
        <dbReference type="Rhea" id="RHEA-COMP:12418"/>
        <dbReference type="Rhea" id="RHEA-COMP:12419"/>
        <dbReference type="ChEBI" id="CHEBI:15378"/>
        <dbReference type="ChEBI" id="CHEBI:57856"/>
        <dbReference type="ChEBI" id="CHEBI:59789"/>
        <dbReference type="ChEBI" id="CHEBI:90615"/>
        <dbReference type="ChEBI" id="CHEBI:90616"/>
        <dbReference type="EC" id="2.1.1.72"/>
    </reaction>
</comment>
<dbReference type="EC" id="2.1.1.72" evidence="2"/>
<dbReference type="EMBL" id="JBGFFE010000012">
    <property type="protein sequence ID" value="MEY8763868.1"/>
    <property type="molecule type" value="Genomic_DNA"/>
</dbReference>
<dbReference type="GO" id="GO:0008168">
    <property type="term" value="F:methyltransferase activity"/>
    <property type="evidence" value="ECO:0007669"/>
    <property type="project" value="UniProtKB-KW"/>
</dbReference>
<name>A0ABV4DXM3_9CLOT</name>
<dbReference type="InterPro" id="IPR012263">
    <property type="entry name" value="M_m6A_EcoRV"/>
</dbReference>
<evidence type="ECO:0000256" key="5">
    <source>
        <dbReference type="ARBA" id="ARBA00022691"/>
    </source>
</evidence>
<evidence type="ECO:0000313" key="8">
    <source>
        <dbReference type="Proteomes" id="UP001565220"/>
    </source>
</evidence>
<dbReference type="NCBIfam" id="TIGR00571">
    <property type="entry name" value="dam"/>
    <property type="match status" value="1"/>
</dbReference>
<organism evidence="7 8">
    <name type="scientific">Clostridium lapidicellarium</name>
    <dbReference type="NCBI Taxonomy" id="3240931"/>
    <lineage>
        <taxon>Bacteria</taxon>
        <taxon>Bacillati</taxon>
        <taxon>Bacillota</taxon>
        <taxon>Clostridia</taxon>
        <taxon>Eubacteriales</taxon>
        <taxon>Clostridiaceae</taxon>
        <taxon>Clostridium</taxon>
    </lineage>
</organism>
<comment type="caution">
    <text evidence="7">The sequence shown here is derived from an EMBL/GenBank/DDBJ whole genome shotgun (WGS) entry which is preliminary data.</text>
</comment>
<proteinExistence type="inferred from homology"/>
<accession>A0ABV4DXM3</accession>
<dbReference type="RefSeq" id="WP_294182709.1">
    <property type="nucleotide sequence ID" value="NZ_JBGFFE010000012.1"/>
</dbReference>
<dbReference type="PIRSF" id="PIRSF000398">
    <property type="entry name" value="M_m6A_EcoRV"/>
    <property type="match status" value="1"/>
</dbReference>
<protein>
    <recommendedName>
        <fullName evidence="2">site-specific DNA-methyltransferase (adenine-specific)</fullName>
        <ecNumber evidence="2">2.1.1.72</ecNumber>
    </recommendedName>
</protein>
<keyword evidence="8" id="KW-1185">Reference proteome</keyword>
<keyword evidence="4" id="KW-0808">Transferase</keyword>
<evidence type="ECO:0000256" key="2">
    <source>
        <dbReference type="ARBA" id="ARBA00011900"/>
    </source>
</evidence>
<evidence type="ECO:0000256" key="1">
    <source>
        <dbReference type="ARBA" id="ARBA00006594"/>
    </source>
</evidence>
<dbReference type="Gene3D" id="3.40.50.150">
    <property type="entry name" value="Vaccinia Virus protein VP39"/>
    <property type="match status" value="1"/>
</dbReference>
<dbReference type="PRINTS" id="PR00505">
    <property type="entry name" value="D12N6MTFRASE"/>
</dbReference>
<dbReference type="PANTHER" id="PTHR30481:SF3">
    <property type="entry name" value="DNA ADENINE METHYLASE"/>
    <property type="match status" value="1"/>
</dbReference>
<evidence type="ECO:0000256" key="4">
    <source>
        <dbReference type="ARBA" id="ARBA00022679"/>
    </source>
</evidence>